<comment type="caution">
    <text evidence="1">The sequence shown here is derived from an EMBL/GenBank/DDBJ whole genome shotgun (WGS) entry which is preliminary data.</text>
</comment>
<organism evidence="1">
    <name type="scientific">Candidatus Syntropharchaeum butanivorans</name>
    <dbReference type="NCBI Taxonomy" id="1839936"/>
    <lineage>
        <taxon>Archaea</taxon>
        <taxon>Methanobacteriati</taxon>
        <taxon>Methanobacteriota</taxon>
        <taxon>Stenosarchaea group</taxon>
        <taxon>Methanomicrobia</taxon>
        <taxon>Methanosarcinales</taxon>
        <taxon>ANME-2 cluster</taxon>
        <taxon>Candidatus Syntropharchaeum</taxon>
    </lineage>
</organism>
<name>A0A7C0X1N6_9EURY</name>
<sequence length="100" mass="12154">MKIVDDNTVAFKSEPYFYELEERGLKPNTVRLLDEEDARLFDEWMMDVDEIQYIEIRNKRYSQEWFRRKLTDVSIIGEICGKYLVVFSWRHEGEVELPEI</sequence>
<dbReference type="EMBL" id="DQZR01000007">
    <property type="protein sequence ID" value="HDM35644.1"/>
    <property type="molecule type" value="Genomic_DNA"/>
</dbReference>
<gene>
    <name evidence="1" type="ORF">ENG09_00115</name>
</gene>
<reference evidence="1" key="1">
    <citation type="journal article" date="2020" name="mSystems">
        <title>Genome- and Community-Level Interaction Insights into Carbon Utilization and Element Cycling Functions of Hydrothermarchaeota in Hydrothermal Sediment.</title>
        <authorList>
            <person name="Zhou Z."/>
            <person name="Liu Y."/>
            <person name="Xu W."/>
            <person name="Pan J."/>
            <person name="Luo Z.H."/>
            <person name="Li M."/>
        </authorList>
    </citation>
    <scope>NUCLEOTIDE SEQUENCE [LARGE SCALE GENOMIC DNA]</scope>
    <source>
        <strain evidence="1">HyVt-185</strain>
    </source>
</reference>
<proteinExistence type="predicted"/>
<accession>A0A7C0X1N6</accession>
<dbReference type="AlphaFoldDB" id="A0A7C0X1N6"/>
<evidence type="ECO:0000313" key="1">
    <source>
        <dbReference type="EMBL" id="HDM35644.1"/>
    </source>
</evidence>
<dbReference type="Proteomes" id="UP000885863">
    <property type="component" value="Unassembled WGS sequence"/>
</dbReference>
<protein>
    <submittedName>
        <fullName evidence="1">Uncharacterized protein</fullName>
    </submittedName>
</protein>